<gene>
    <name evidence="1" type="ORF">CALMAC_LOCUS3645</name>
</gene>
<organism evidence="1 2">
    <name type="scientific">Callosobruchus maculatus</name>
    <name type="common">Southern cowpea weevil</name>
    <name type="synonym">Pulse bruchid</name>
    <dbReference type="NCBI Taxonomy" id="64391"/>
    <lineage>
        <taxon>Eukaryota</taxon>
        <taxon>Metazoa</taxon>
        <taxon>Ecdysozoa</taxon>
        <taxon>Arthropoda</taxon>
        <taxon>Hexapoda</taxon>
        <taxon>Insecta</taxon>
        <taxon>Pterygota</taxon>
        <taxon>Neoptera</taxon>
        <taxon>Endopterygota</taxon>
        <taxon>Coleoptera</taxon>
        <taxon>Polyphaga</taxon>
        <taxon>Cucujiformia</taxon>
        <taxon>Chrysomeloidea</taxon>
        <taxon>Chrysomelidae</taxon>
        <taxon>Bruchinae</taxon>
        <taxon>Bruchini</taxon>
        <taxon>Callosobruchus</taxon>
    </lineage>
</organism>
<dbReference type="AlphaFoldDB" id="A0A653BTM5"/>
<name>A0A653BTM5_CALMS</name>
<accession>A0A653BTM5</accession>
<proteinExistence type="predicted"/>
<reference evidence="1 2" key="1">
    <citation type="submission" date="2019-01" db="EMBL/GenBank/DDBJ databases">
        <authorList>
            <person name="Sayadi A."/>
        </authorList>
    </citation>
    <scope>NUCLEOTIDE SEQUENCE [LARGE SCALE GENOMIC DNA]</scope>
</reference>
<evidence type="ECO:0000313" key="2">
    <source>
        <dbReference type="Proteomes" id="UP000410492"/>
    </source>
</evidence>
<evidence type="ECO:0000313" key="1">
    <source>
        <dbReference type="EMBL" id="VEN38915.1"/>
    </source>
</evidence>
<dbReference type="Proteomes" id="UP000410492">
    <property type="component" value="Unassembled WGS sequence"/>
</dbReference>
<protein>
    <submittedName>
        <fullName evidence="1">Uncharacterized protein</fullName>
    </submittedName>
</protein>
<keyword evidence="2" id="KW-1185">Reference proteome</keyword>
<dbReference type="EMBL" id="CAACVG010005078">
    <property type="protein sequence ID" value="VEN38915.1"/>
    <property type="molecule type" value="Genomic_DNA"/>
</dbReference>
<sequence>MIYRTVYCKKSAENLIQMRITLKRKLYCNLK</sequence>